<proteinExistence type="predicted"/>
<gene>
    <name evidence="3" type="ORF">PGLA2088_LOCUS34977</name>
</gene>
<dbReference type="SUPFAM" id="SSF56399">
    <property type="entry name" value="ADP-ribosylation"/>
    <property type="match status" value="1"/>
</dbReference>
<dbReference type="Gene3D" id="3.90.228.10">
    <property type="match status" value="1"/>
</dbReference>
<keyword evidence="1" id="KW-0808">Transferase</keyword>
<dbReference type="SUPFAM" id="SSF56112">
    <property type="entry name" value="Protein kinase-like (PK-like)"/>
    <property type="match status" value="1"/>
</dbReference>
<dbReference type="Proteomes" id="UP000626109">
    <property type="component" value="Unassembled WGS sequence"/>
</dbReference>
<dbReference type="InterPro" id="IPR051712">
    <property type="entry name" value="ARTD-AVP"/>
</dbReference>
<dbReference type="EMBL" id="CAJNNW010031698">
    <property type="protein sequence ID" value="CAE8708536.1"/>
    <property type="molecule type" value="Genomic_DNA"/>
</dbReference>
<protein>
    <recommendedName>
        <fullName evidence="1">Poly [ADP-ribose] polymerase</fullName>
        <shortName evidence="1">PARP</shortName>
        <ecNumber evidence="1">2.4.2.-</ecNumber>
    </recommendedName>
</protein>
<dbReference type="PANTHER" id="PTHR45740:SF2">
    <property type="entry name" value="POLY [ADP-RIBOSE] POLYMERASE"/>
    <property type="match status" value="1"/>
</dbReference>
<keyword evidence="1" id="KW-0520">NAD</keyword>
<dbReference type="GO" id="GO:0003950">
    <property type="term" value="F:NAD+ poly-ADP-ribosyltransferase activity"/>
    <property type="evidence" value="ECO:0007669"/>
    <property type="project" value="UniProtKB-UniRule"/>
</dbReference>
<dbReference type="GO" id="GO:0005634">
    <property type="term" value="C:nucleus"/>
    <property type="evidence" value="ECO:0007669"/>
    <property type="project" value="TreeGrafter"/>
</dbReference>
<name>A0A813KMG8_POLGL</name>
<dbReference type="PROSITE" id="PS51059">
    <property type="entry name" value="PARP_CATALYTIC"/>
    <property type="match status" value="1"/>
</dbReference>
<evidence type="ECO:0000256" key="1">
    <source>
        <dbReference type="RuleBase" id="RU362114"/>
    </source>
</evidence>
<dbReference type="AlphaFoldDB" id="A0A813KMG8"/>
<comment type="caution">
    <text evidence="3">The sequence shown here is derived from an EMBL/GenBank/DDBJ whole genome shotgun (WGS) entry which is preliminary data.</text>
</comment>
<dbReference type="Pfam" id="PF00644">
    <property type="entry name" value="PARP"/>
    <property type="match status" value="1"/>
</dbReference>
<dbReference type="PANTHER" id="PTHR45740">
    <property type="entry name" value="POLY [ADP-RIBOSE] POLYMERASE"/>
    <property type="match status" value="1"/>
</dbReference>
<accession>A0A813KMG8</accession>
<dbReference type="Gene3D" id="1.10.510.10">
    <property type="entry name" value="Transferase(Phosphotransferase) domain 1"/>
    <property type="match status" value="1"/>
</dbReference>
<organism evidence="3 4">
    <name type="scientific">Polarella glacialis</name>
    <name type="common">Dinoflagellate</name>
    <dbReference type="NCBI Taxonomy" id="89957"/>
    <lineage>
        <taxon>Eukaryota</taxon>
        <taxon>Sar</taxon>
        <taxon>Alveolata</taxon>
        <taxon>Dinophyceae</taxon>
        <taxon>Suessiales</taxon>
        <taxon>Suessiaceae</taxon>
        <taxon>Polarella</taxon>
    </lineage>
</organism>
<evidence type="ECO:0000313" key="4">
    <source>
        <dbReference type="Proteomes" id="UP000626109"/>
    </source>
</evidence>
<dbReference type="GO" id="GO:1990404">
    <property type="term" value="F:NAD+-protein mono-ADP-ribosyltransferase activity"/>
    <property type="evidence" value="ECO:0007669"/>
    <property type="project" value="TreeGrafter"/>
</dbReference>
<dbReference type="EC" id="2.4.2.-" evidence="1"/>
<reference evidence="3" key="1">
    <citation type="submission" date="2021-02" db="EMBL/GenBank/DDBJ databases">
        <authorList>
            <person name="Dougan E. K."/>
            <person name="Rhodes N."/>
            <person name="Thang M."/>
            <person name="Chan C."/>
        </authorList>
    </citation>
    <scope>NUCLEOTIDE SEQUENCE</scope>
</reference>
<dbReference type="InterPro" id="IPR012317">
    <property type="entry name" value="Poly(ADP-ribose)pol_cat_dom"/>
</dbReference>
<keyword evidence="1" id="KW-0328">Glycosyltransferase</keyword>
<evidence type="ECO:0000313" key="3">
    <source>
        <dbReference type="EMBL" id="CAE8708536.1"/>
    </source>
</evidence>
<feature type="domain" description="PARP catalytic" evidence="2">
    <location>
        <begin position="115"/>
        <end position="341"/>
    </location>
</feature>
<sequence>MTTMVGTTPEFMAPEFPESSTASDVFSLGVVCARLLDCWEQRFGQELKDERNLLRDVTGRMQSRDKDARPTAVESLEEVTKILSAAQASSDRSQPSYWQQLPGQPSTKVPVARDEILHWPAGQTTWGQFSAALKQTMHDSCRQHQFGDCSPSVRSVERLENPMLWQRYCVARERMASSGLASPINPPVRLENPVIDSSCNEYWLWHGTRHHNVEAILKEGLDEHLSLLDGLYGAGIYFSDEACKALQYSDANGPRYLLLCRVLLGRPYYTRNILKTLRSPKNLPERGDLLQRPEAAGHDSVIVNAGPIQGHPNPNGQVHREFVIFDGACAYPEFVVSVDKV</sequence>
<evidence type="ECO:0000259" key="2">
    <source>
        <dbReference type="PROSITE" id="PS51059"/>
    </source>
</evidence>
<dbReference type="InterPro" id="IPR011009">
    <property type="entry name" value="Kinase-like_dom_sf"/>
</dbReference>